<dbReference type="PANTHER" id="PTHR37299:SF1">
    <property type="entry name" value="STAGE 0 SPORULATION PROTEIN A HOMOLOG"/>
    <property type="match status" value="1"/>
</dbReference>
<dbReference type="PROSITE" id="PS50110">
    <property type="entry name" value="RESPONSE_REGULATORY"/>
    <property type="match status" value="1"/>
</dbReference>
<dbReference type="InterPro" id="IPR046947">
    <property type="entry name" value="LytR-like"/>
</dbReference>
<feature type="modified residue" description="4-aspartylphosphate" evidence="1">
    <location>
        <position position="55"/>
    </location>
</feature>
<evidence type="ECO:0000313" key="4">
    <source>
        <dbReference type="EMBL" id="ASU32533.1"/>
    </source>
</evidence>
<dbReference type="OrthoDB" id="9787344at2"/>
<dbReference type="SMART" id="SM00850">
    <property type="entry name" value="LytTR"/>
    <property type="match status" value="1"/>
</dbReference>
<reference evidence="4 5" key="1">
    <citation type="submission" date="2017-08" db="EMBL/GenBank/DDBJ databases">
        <title>Complete genome sequence of Mucilaginibacter sp. strain BJC16-A31.</title>
        <authorList>
            <consortium name="Henan University of Science and Technology"/>
            <person name="You X."/>
        </authorList>
    </citation>
    <scope>NUCLEOTIDE SEQUENCE [LARGE SCALE GENOMIC DNA]</scope>
    <source>
        <strain evidence="4 5">BJC16-A31</strain>
    </source>
</reference>
<evidence type="ECO:0000256" key="1">
    <source>
        <dbReference type="PROSITE-ProRule" id="PRU00169"/>
    </source>
</evidence>
<keyword evidence="5" id="KW-1185">Reference proteome</keyword>
<dbReference type="KEGG" id="muc:MuYL_0630"/>
<dbReference type="InterPro" id="IPR001789">
    <property type="entry name" value="Sig_transdc_resp-reg_receiver"/>
</dbReference>
<dbReference type="Pfam" id="PF04397">
    <property type="entry name" value="LytTR"/>
    <property type="match status" value="1"/>
</dbReference>
<feature type="domain" description="HTH LytTR-type" evidence="3">
    <location>
        <begin position="146"/>
        <end position="249"/>
    </location>
</feature>
<keyword evidence="1" id="KW-0597">Phosphoprotein</keyword>
<dbReference type="PROSITE" id="PS50930">
    <property type="entry name" value="HTH_LYTTR"/>
    <property type="match status" value="1"/>
</dbReference>
<dbReference type="EMBL" id="CP022743">
    <property type="protein sequence ID" value="ASU32533.1"/>
    <property type="molecule type" value="Genomic_DNA"/>
</dbReference>
<name>A0A223NRP2_9SPHI</name>
<dbReference type="SMART" id="SM00448">
    <property type="entry name" value="REC"/>
    <property type="match status" value="1"/>
</dbReference>
<dbReference type="AlphaFoldDB" id="A0A223NRP2"/>
<accession>A0A223NRP2</accession>
<dbReference type="Proteomes" id="UP000215002">
    <property type="component" value="Chromosome"/>
</dbReference>
<dbReference type="GO" id="GO:0000156">
    <property type="term" value="F:phosphorelay response regulator activity"/>
    <property type="evidence" value="ECO:0007669"/>
    <property type="project" value="InterPro"/>
</dbReference>
<dbReference type="Gene3D" id="3.40.50.2300">
    <property type="match status" value="1"/>
</dbReference>
<proteinExistence type="predicted"/>
<dbReference type="SUPFAM" id="SSF52172">
    <property type="entry name" value="CheY-like"/>
    <property type="match status" value="1"/>
</dbReference>
<sequence>MIRAVIIDDEKNNIENIVRLLKKHELPVSVVGSATNADDGVDLITASNPDLLFLDIQMPDKDGFEVLKALPHYQFEVVFVTAFDIYGIQAVKFSAIDYLLKPIDPEELKASVSKVEAKLNKRKANLQLENLMEFIKDKDAKKDHKLALASTKEIRFVHTGDIIRCESSNAYTEFFLSDGKNIVVSKPIFEYEELLTSYDFIRCHQSHLVNIKFIKSLLKEDSGYLLMDDNTRVPISRNKKENVIKALHTIKK</sequence>
<gene>
    <name evidence="4" type="ORF">MuYL_0630</name>
</gene>
<evidence type="ECO:0000313" key="5">
    <source>
        <dbReference type="Proteomes" id="UP000215002"/>
    </source>
</evidence>
<evidence type="ECO:0000259" key="3">
    <source>
        <dbReference type="PROSITE" id="PS50930"/>
    </source>
</evidence>
<organism evidence="4 5">
    <name type="scientific">Mucilaginibacter xinganensis</name>
    <dbReference type="NCBI Taxonomy" id="1234841"/>
    <lineage>
        <taxon>Bacteria</taxon>
        <taxon>Pseudomonadati</taxon>
        <taxon>Bacteroidota</taxon>
        <taxon>Sphingobacteriia</taxon>
        <taxon>Sphingobacteriales</taxon>
        <taxon>Sphingobacteriaceae</taxon>
        <taxon>Mucilaginibacter</taxon>
    </lineage>
</organism>
<dbReference type="GO" id="GO:0003677">
    <property type="term" value="F:DNA binding"/>
    <property type="evidence" value="ECO:0007669"/>
    <property type="project" value="InterPro"/>
</dbReference>
<evidence type="ECO:0000259" key="2">
    <source>
        <dbReference type="PROSITE" id="PS50110"/>
    </source>
</evidence>
<protein>
    <submittedName>
        <fullName evidence="4">Two component transcriptional regulator, LytTR family</fullName>
    </submittedName>
</protein>
<dbReference type="Gene3D" id="2.40.50.1020">
    <property type="entry name" value="LytTr DNA-binding domain"/>
    <property type="match status" value="1"/>
</dbReference>
<dbReference type="Pfam" id="PF00072">
    <property type="entry name" value="Response_reg"/>
    <property type="match status" value="1"/>
</dbReference>
<dbReference type="InterPro" id="IPR011006">
    <property type="entry name" value="CheY-like_superfamily"/>
</dbReference>
<dbReference type="RefSeq" id="WP_094569108.1">
    <property type="nucleotide sequence ID" value="NZ_CP022743.1"/>
</dbReference>
<feature type="domain" description="Response regulatory" evidence="2">
    <location>
        <begin position="3"/>
        <end position="116"/>
    </location>
</feature>
<dbReference type="PANTHER" id="PTHR37299">
    <property type="entry name" value="TRANSCRIPTIONAL REGULATOR-RELATED"/>
    <property type="match status" value="1"/>
</dbReference>
<dbReference type="InterPro" id="IPR007492">
    <property type="entry name" value="LytTR_DNA-bd_dom"/>
</dbReference>